<evidence type="ECO:0000256" key="14">
    <source>
        <dbReference type="SAM" id="Phobius"/>
    </source>
</evidence>
<keyword evidence="17" id="KW-0969">Cilium</keyword>
<dbReference type="GO" id="GO:0009431">
    <property type="term" value="C:bacterial-type flagellum basal body, MS ring"/>
    <property type="evidence" value="ECO:0007669"/>
    <property type="project" value="InterPro"/>
</dbReference>
<dbReference type="NCBIfam" id="TIGR00206">
    <property type="entry name" value="fliF"/>
    <property type="match status" value="1"/>
</dbReference>
<organism evidence="17">
    <name type="scientific">Thermohahella caldifontis</name>
    <dbReference type="NCBI Taxonomy" id="3142973"/>
    <lineage>
        <taxon>Bacteria</taxon>
        <taxon>Pseudomonadati</taxon>
        <taxon>Pseudomonadota</taxon>
        <taxon>Gammaproteobacteria</taxon>
        <taxon>Oceanospirillales</taxon>
        <taxon>Hahellaceae</taxon>
        <taxon>Thermohahella</taxon>
    </lineage>
</organism>
<evidence type="ECO:0000256" key="5">
    <source>
        <dbReference type="ARBA" id="ARBA00017949"/>
    </source>
</evidence>
<evidence type="ECO:0000256" key="13">
    <source>
        <dbReference type="SAM" id="MobiDB-lite"/>
    </source>
</evidence>
<dbReference type="KEGG" id="tcd:AAIA72_01750"/>
<evidence type="ECO:0000256" key="11">
    <source>
        <dbReference type="ARBA" id="ARBA00025936"/>
    </source>
</evidence>
<evidence type="ECO:0000256" key="4">
    <source>
        <dbReference type="ARBA" id="ARBA00007971"/>
    </source>
</evidence>
<evidence type="ECO:0000256" key="10">
    <source>
        <dbReference type="ARBA" id="ARBA00023143"/>
    </source>
</evidence>
<dbReference type="PANTHER" id="PTHR30046:SF0">
    <property type="entry name" value="FLAGELLAR M-RING PROTEIN"/>
    <property type="match status" value="1"/>
</dbReference>
<dbReference type="InterPro" id="IPR006182">
    <property type="entry name" value="FliF_N_dom"/>
</dbReference>
<evidence type="ECO:0000256" key="3">
    <source>
        <dbReference type="ARBA" id="ARBA00004651"/>
    </source>
</evidence>
<gene>
    <name evidence="17" type="primary">fliF</name>
    <name evidence="17" type="ORF">AAIA72_01750</name>
</gene>
<comment type="function">
    <text evidence="1 12">The M ring may be actively involved in energy transduction.</text>
</comment>
<keyword evidence="17" id="KW-0966">Cell projection</keyword>
<keyword evidence="7 14" id="KW-0812">Transmembrane</keyword>
<dbReference type="PRINTS" id="PR01009">
    <property type="entry name" value="FLGMRINGFLIF"/>
</dbReference>
<accession>A0AB39UX26</accession>
<comment type="subunit">
    <text evidence="11">The basal body constitutes a major portion of the flagellar organelle and consists of four rings (L,P,S, and M) mounted on a central rod. The M ring is integral to the inner membrane of the cell and may be connected to the flagellar rod via the S ring. The S (supramembrane ring) lies just distal to the M ring. The L and P rings lie in the outer membrane and the periplasmic space, respectively.</text>
</comment>
<protein>
    <recommendedName>
        <fullName evidence="5 12">Flagellar M-ring protein</fullName>
    </recommendedName>
</protein>
<keyword evidence="6" id="KW-1003">Cell membrane</keyword>
<keyword evidence="10 12" id="KW-0975">Bacterial flagellum</keyword>
<sequence length="575" mass="62523">MASVPAEIPTADNLPLAGGAGGGDGDAETPRSDLVMGFNKLSIMRQVALMIGLAASIAMGIAIILWAQQPDYQPVFSDLRGYDPTEIADILNQADVKFRMDPKTGALLVASEDVHRARLKLAAAGVTEDKTVGFELLDQAPGLGTSQFMESARYRRSLEGELARTIASLRNVKSARVHLAIPKSSVFVRDRRKPSASVLVNLMGRGTLSEEQVAAIVNLVAGSVPELDKSDVTVVDQRGNLLSRKDINSDDLRRAREFEYARKLEEVLSERVGSILEPIVGPGRYRAEVSADIDFTTIERAEELYGPDQKIVRSEKELDEQRVAGDTGGIPGALSNQPPGQATVPEQANGANGTAGAEVKDLRKERVRNYEVDRTLSYIKKGQGDIRRLTVAVVVDDIRKVDADGNVTYEPWPKEELERLTLLVRNAVGYSAARGDSVNVINSPFVMEQQEDIPDLPIWQQAWFLQLVKWGVALIAVIVLVFGLIRPTLKNLSSGGAEERELALAADDDGLAELEKLTETEEGEEGGIGLSTDDEFMLPGASASYEKKLNALKSLIAEDPGRVANVLRQWIMSDD</sequence>
<dbReference type="GO" id="GO:0005886">
    <property type="term" value="C:plasma membrane"/>
    <property type="evidence" value="ECO:0007669"/>
    <property type="project" value="UniProtKB-SubCell"/>
</dbReference>
<reference evidence="17" key="1">
    <citation type="submission" date="2024-05" db="EMBL/GenBank/DDBJ databases">
        <title>Genome sequencing of novel strain.</title>
        <authorList>
            <person name="Ganbat D."/>
            <person name="Ganbat S."/>
            <person name="Lee S.-J."/>
        </authorList>
    </citation>
    <scope>NUCLEOTIDE SEQUENCE</scope>
    <source>
        <strain evidence="17">SMD15-11</strain>
    </source>
</reference>
<comment type="subcellular location">
    <subcellularLocation>
        <location evidence="2 12">Bacterial flagellum basal body</location>
    </subcellularLocation>
    <subcellularLocation>
        <location evidence="3">Cell membrane</location>
        <topology evidence="3">Multi-pass membrane protein</topology>
    </subcellularLocation>
</comment>
<dbReference type="GO" id="GO:0003774">
    <property type="term" value="F:cytoskeletal motor activity"/>
    <property type="evidence" value="ECO:0007669"/>
    <property type="project" value="InterPro"/>
</dbReference>
<evidence type="ECO:0000256" key="1">
    <source>
        <dbReference type="ARBA" id="ARBA00003820"/>
    </source>
</evidence>
<dbReference type="Pfam" id="PF01514">
    <property type="entry name" value="YscJ_FliF"/>
    <property type="match status" value="1"/>
</dbReference>
<keyword evidence="8 14" id="KW-1133">Transmembrane helix</keyword>
<proteinExistence type="inferred from homology"/>
<feature type="transmembrane region" description="Helical" evidence="14">
    <location>
        <begin position="463"/>
        <end position="485"/>
    </location>
</feature>
<dbReference type="InterPro" id="IPR045851">
    <property type="entry name" value="AMP-bd_C_sf"/>
</dbReference>
<keyword evidence="9 14" id="KW-0472">Membrane</keyword>
<evidence type="ECO:0000256" key="2">
    <source>
        <dbReference type="ARBA" id="ARBA00004117"/>
    </source>
</evidence>
<feature type="domain" description="Flagellar M-ring N-terminal" evidence="15">
    <location>
        <begin position="68"/>
        <end position="243"/>
    </location>
</feature>
<keyword evidence="17" id="KW-0282">Flagellum</keyword>
<comment type="similarity">
    <text evidence="4 12">Belongs to the FliF family.</text>
</comment>
<evidence type="ECO:0000259" key="16">
    <source>
        <dbReference type="Pfam" id="PF08345"/>
    </source>
</evidence>
<evidence type="ECO:0000259" key="15">
    <source>
        <dbReference type="Pfam" id="PF01514"/>
    </source>
</evidence>
<evidence type="ECO:0000313" key="17">
    <source>
        <dbReference type="EMBL" id="XDT72734.1"/>
    </source>
</evidence>
<dbReference type="InterPro" id="IPR043427">
    <property type="entry name" value="YscJ/FliF"/>
</dbReference>
<dbReference type="RefSeq" id="WP_369601738.1">
    <property type="nucleotide sequence ID" value="NZ_CP154858.1"/>
</dbReference>
<feature type="compositionally biased region" description="Polar residues" evidence="13">
    <location>
        <begin position="334"/>
        <end position="352"/>
    </location>
</feature>
<evidence type="ECO:0000256" key="12">
    <source>
        <dbReference type="PIRNR" id="PIRNR004862"/>
    </source>
</evidence>
<dbReference type="GO" id="GO:0071973">
    <property type="term" value="P:bacterial-type flagellum-dependent cell motility"/>
    <property type="evidence" value="ECO:0007669"/>
    <property type="project" value="InterPro"/>
</dbReference>
<dbReference type="InterPro" id="IPR000067">
    <property type="entry name" value="FlgMring_FliF"/>
</dbReference>
<evidence type="ECO:0000256" key="7">
    <source>
        <dbReference type="ARBA" id="ARBA00022692"/>
    </source>
</evidence>
<evidence type="ECO:0000256" key="8">
    <source>
        <dbReference type="ARBA" id="ARBA00022989"/>
    </source>
</evidence>
<dbReference type="AlphaFoldDB" id="A0AB39UX26"/>
<feature type="domain" description="Flagellar M-ring C-terminal" evidence="16">
    <location>
        <begin position="276"/>
        <end position="445"/>
    </location>
</feature>
<dbReference type="PANTHER" id="PTHR30046">
    <property type="entry name" value="FLAGELLAR M-RING PROTEIN"/>
    <property type="match status" value="1"/>
</dbReference>
<feature type="region of interest" description="Disordered" evidence="13">
    <location>
        <begin position="1"/>
        <end position="28"/>
    </location>
</feature>
<evidence type="ECO:0000256" key="6">
    <source>
        <dbReference type="ARBA" id="ARBA00022475"/>
    </source>
</evidence>
<dbReference type="Gene3D" id="3.30.300.30">
    <property type="match status" value="1"/>
</dbReference>
<feature type="transmembrane region" description="Helical" evidence="14">
    <location>
        <begin position="47"/>
        <end position="67"/>
    </location>
</feature>
<dbReference type="PIRSF" id="PIRSF004862">
    <property type="entry name" value="FliF"/>
    <property type="match status" value="1"/>
</dbReference>
<dbReference type="InterPro" id="IPR013556">
    <property type="entry name" value="Flag_M-ring_C"/>
</dbReference>
<dbReference type="EMBL" id="CP154858">
    <property type="protein sequence ID" value="XDT72734.1"/>
    <property type="molecule type" value="Genomic_DNA"/>
</dbReference>
<name>A0AB39UX26_9GAMM</name>
<dbReference type="Pfam" id="PF08345">
    <property type="entry name" value="YscJ_FliF_C"/>
    <property type="match status" value="1"/>
</dbReference>
<feature type="region of interest" description="Disordered" evidence="13">
    <location>
        <begin position="321"/>
        <end position="357"/>
    </location>
</feature>
<evidence type="ECO:0000256" key="9">
    <source>
        <dbReference type="ARBA" id="ARBA00023136"/>
    </source>
</evidence>